<evidence type="ECO:0000313" key="3">
    <source>
        <dbReference type="EMBL" id="PIK61953.1"/>
    </source>
</evidence>
<proteinExistence type="predicted"/>
<keyword evidence="1" id="KW-0732">Signal</keyword>
<evidence type="ECO:0000259" key="2">
    <source>
        <dbReference type="PROSITE" id="PS50041"/>
    </source>
</evidence>
<dbReference type="SMART" id="SM00034">
    <property type="entry name" value="CLECT"/>
    <property type="match status" value="1"/>
</dbReference>
<dbReference type="InterPro" id="IPR050111">
    <property type="entry name" value="C-type_lectin/snaclec_domain"/>
</dbReference>
<dbReference type="InterPro" id="IPR016187">
    <property type="entry name" value="CTDL_fold"/>
</dbReference>
<dbReference type="InterPro" id="IPR016186">
    <property type="entry name" value="C-type_lectin-like/link_sf"/>
</dbReference>
<organism evidence="3 4">
    <name type="scientific">Stichopus japonicus</name>
    <name type="common">Sea cucumber</name>
    <dbReference type="NCBI Taxonomy" id="307972"/>
    <lineage>
        <taxon>Eukaryota</taxon>
        <taxon>Metazoa</taxon>
        <taxon>Echinodermata</taxon>
        <taxon>Eleutherozoa</taxon>
        <taxon>Echinozoa</taxon>
        <taxon>Holothuroidea</taxon>
        <taxon>Aspidochirotacea</taxon>
        <taxon>Aspidochirotida</taxon>
        <taxon>Stichopodidae</taxon>
        <taxon>Apostichopus</taxon>
    </lineage>
</organism>
<feature type="signal peptide" evidence="1">
    <location>
        <begin position="1"/>
        <end position="19"/>
    </location>
</feature>
<name>A0A2G8LNX2_STIJA</name>
<dbReference type="EMBL" id="MRZV01000021">
    <property type="protein sequence ID" value="PIK61953.1"/>
    <property type="molecule type" value="Genomic_DNA"/>
</dbReference>
<gene>
    <name evidence="3" type="ORF">BSL78_01096</name>
</gene>
<dbReference type="Pfam" id="PF00059">
    <property type="entry name" value="Lectin_C"/>
    <property type="match status" value="1"/>
</dbReference>
<dbReference type="STRING" id="307972.A0A2G8LNX2"/>
<dbReference type="AlphaFoldDB" id="A0A2G8LNX2"/>
<evidence type="ECO:0000313" key="4">
    <source>
        <dbReference type="Proteomes" id="UP000230750"/>
    </source>
</evidence>
<evidence type="ECO:0000256" key="1">
    <source>
        <dbReference type="SAM" id="SignalP"/>
    </source>
</evidence>
<dbReference type="Proteomes" id="UP000230750">
    <property type="component" value="Unassembled WGS sequence"/>
</dbReference>
<dbReference type="PROSITE" id="PS50041">
    <property type="entry name" value="C_TYPE_LECTIN_2"/>
    <property type="match status" value="1"/>
</dbReference>
<feature type="domain" description="C-type lectin" evidence="2">
    <location>
        <begin position="39"/>
        <end position="178"/>
    </location>
</feature>
<dbReference type="SUPFAM" id="SSF56436">
    <property type="entry name" value="C-type lectin-like"/>
    <property type="match status" value="1"/>
</dbReference>
<feature type="chain" id="PRO_5013681362" evidence="1">
    <location>
        <begin position="20"/>
        <end position="188"/>
    </location>
</feature>
<comment type="caution">
    <text evidence="3">The sequence shown here is derived from an EMBL/GenBank/DDBJ whole genome shotgun (WGS) entry which is preliminary data.</text>
</comment>
<protein>
    <submittedName>
        <fullName evidence="3">Putative echinoidin isoform X1</fullName>
    </submittedName>
</protein>
<dbReference type="PANTHER" id="PTHR22803">
    <property type="entry name" value="MANNOSE, PHOSPHOLIPASE, LECTIN RECEPTOR RELATED"/>
    <property type="match status" value="1"/>
</dbReference>
<reference evidence="3 4" key="1">
    <citation type="journal article" date="2017" name="PLoS Biol.">
        <title>The sea cucumber genome provides insights into morphological evolution and visceral regeneration.</title>
        <authorList>
            <person name="Zhang X."/>
            <person name="Sun L."/>
            <person name="Yuan J."/>
            <person name="Sun Y."/>
            <person name="Gao Y."/>
            <person name="Zhang L."/>
            <person name="Li S."/>
            <person name="Dai H."/>
            <person name="Hamel J.F."/>
            <person name="Liu C."/>
            <person name="Yu Y."/>
            <person name="Liu S."/>
            <person name="Lin W."/>
            <person name="Guo K."/>
            <person name="Jin S."/>
            <person name="Xu P."/>
            <person name="Storey K.B."/>
            <person name="Huan P."/>
            <person name="Zhang T."/>
            <person name="Zhou Y."/>
            <person name="Zhang J."/>
            <person name="Lin C."/>
            <person name="Li X."/>
            <person name="Xing L."/>
            <person name="Huo D."/>
            <person name="Sun M."/>
            <person name="Wang L."/>
            <person name="Mercier A."/>
            <person name="Li F."/>
            <person name="Yang H."/>
            <person name="Xiang J."/>
        </authorList>
    </citation>
    <scope>NUCLEOTIDE SEQUENCE [LARGE SCALE GENOMIC DNA]</scope>
    <source>
        <strain evidence="3">Shaxun</strain>
        <tissue evidence="3">Muscle</tissue>
    </source>
</reference>
<keyword evidence="4" id="KW-1185">Reference proteome</keyword>
<sequence>MKLWWLAITCLYLNGLIKAIPLSNEGSLSSRCVPGWTFWGSHCYRFFSNHQMEWFDAERFCNQFGTIYEGAEDQLAHLVSIHSELENMFVRSLWEGVSETIHGHRRNCWIGLNDVRKEGDFVWSDRTTYDYFRWKIQQPNNKGGHQNCVALSDADSGTFMGGSWDDGRCTLVLPFMCKMLPVYIAPPR</sequence>
<dbReference type="Gene3D" id="3.10.100.10">
    <property type="entry name" value="Mannose-Binding Protein A, subunit A"/>
    <property type="match status" value="1"/>
</dbReference>
<accession>A0A2G8LNX2</accession>
<dbReference type="InterPro" id="IPR001304">
    <property type="entry name" value="C-type_lectin-like"/>
</dbReference>
<dbReference type="OrthoDB" id="441660at2759"/>